<evidence type="ECO:0000313" key="2">
    <source>
        <dbReference type="Proteomes" id="UP000319263"/>
    </source>
</evidence>
<dbReference type="AlphaFoldDB" id="A0A516Q338"/>
<dbReference type="SUPFAM" id="SSF57938">
    <property type="entry name" value="DnaJ/Hsp40 cysteine-rich domain"/>
    <property type="match status" value="1"/>
</dbReference>
<gene>
    <name evidence="1" type="ORF">FOE78_19495</name>
</gene>
<proteinExistence type="predicted"/>
<reference evidence="1 2" key="1">
    <citation type="submission" date="2019-07" db="EMBL/GenBank/DDBJ databases">
        <title>Microlunatus dokdonensis sp. nov. isolated from the rhizospheric soil of the wild plant Elymus tsukushiensis.</title>
        <authorList>
            <person name="Ghim S.-Y."/>
            <person name="Hwang Y.-J."/>
            <person name="Son J.-S."/>
            <person name="Shin J.-H."/>
        </authorList>
    </citation>
    <scope>NUCLEOTIDE SEQUENCE [LARGE SCALE GENOMIC DNA]</scope>
    <source>
        <strain evidence="1 2">KUDC0627</strain>
    </source>
</reference>
<dbReference type="InterPro" id="IPR036410">
    <property type="entry name" value="HSP_DnaJ_Cys-rich_dom_sf"/>
</dbReference>
<evidence type="ECO:0000313" key="1">
    <source>
        <dbReference type="EMBL" id="QDP97802.1"/>
    </source>
</evidence>
<protein>
    <submittedName>
        <fullName evidence="1">Uncharacterized protein</fullName>
    </submittedName>
</protein>
<dbReference type="RefSeq" id="WP_143987756.1">
    <property type="nucleotide sequence ID" value="NZ_CP041692.1"/>
</dbReference>
<name>A0A516Q338_9ACTN</name>
<dbReference type="KEGG" id="mik:FOE78_19495"/>
<organism evidence="1 2">
    <name type="scientific">Microlunatus elymi</name>
    <dbReference type="NCBI Taxonomy" id="2596828"/>
    <lineage>
        <taxon>Bacteria</taxon>
        <taxon>Bacillati</taxon>
        <taxon>Actinomycetota</taxon>
        <taxon>Actinomycetes</taxon>
        <taxon>Propionibacteriales</taxon>
        <taxon>Propionibacteriaceae</taxon>
        <taxon>Microlunatus</taxon>
    </lineage>
</organism>
<accession>A0A516Q338</accession>
<sequence>MSIGHHLGRRIFADRRRHRLLRRVPSERERSCPACGGDGIIREDSHDGSGRTSVWRTCPVCDRGDQA</sequence>
<dbReference type="Proteomes" id="UP000319263">
    <property type="component" value="Chromosome"/>
</dbReference>
<keyword evidence="2" id="KW-1185">Reference proteome</keyword>
<dbReference type="EMBL" id="CP041692">
    <property type="protein sequence ID" value="QDP97802.1"/>
    <property type="molecule type" value="Genomic_DNA"/>
</dbReference>